<dbReference type="InterPro" id="IPR032675">
    <property type="entry name" value="LRR_dom_sf"/>
</dbReference>
<dbReference type="Gene3D" id="3.80.10.10">
    <property type="entry name" value="Ribonuclease Inhibitor"/>
    <property type="match status" value="1"/>
</dbReference>
<organism evidence="1 2">
    <name type="scientific">Skeletonema marinoi</name>
    <dbReference type="NCBI Taxonomy" id="267567"/>
    <lineage>
        <taxon>Eukaryota</taxon>
        <taxon>Sar</taxon>
        <taxon>Stramenopiles</taxon>
        <taxon>Ochrophyta</taxon>
        <taxon>Bacillariophyta</taxon>
        <taxon>Coscinodiscophyceae</taxon>
        <taxon>Thalassiosirophycidae</taxon>
        <taxon>Thalassiosirales</taxon>
        <taxon>Skeletonemataceae</taxon>
        <taxon>Skeletonema</taxon>
        <taxon>Skeletonema marinoi-dohrnii complex</taxon>
    </lineage>
</organism>
<dbReference type="Pfam" id="PF13306">
    <property type="entry name" value="LRR_5"/>
    <property type="match status" value="1"/>
</dbReference>
<dbReference type="PANTHER" id="PTHR45661:SF3">
    <property type="entry name" value="IG-LIKE DOMAIN-CONTAINING PROTEIN"/>
    <property type="match status" value="1"/>
</dbReference>
<protein>
    <submittedName>
        <fullName evidence="1">Leucine-rich repeat domain-containing protein</fullName>
    </submittedName>
</protein>
<comment type="caution">
    <text evidence="1">The sequence shown here is derived from an EMBL/GenBank/DDBJ whole genome shotgun (WGS) entry which is preliminary data.</text>
</comment>
<evidence type="ECO:0000313" key="2">
    <source>
        <dbReference type="Proteomes" id="UP001224775"/>
    </source>
</evidence>
<dbReference type="EMBL" id="JATAAI010000017">
    <property type="protein sequence ID" value="KAK1739874.1"/>
    <property type="molecule type" value="Genomic_DNA"/>
</dbReference>
<dbReference type="InterPro" id="IPR053139">
    <property type="entry name" value="Surface_bspA-like"/>
</dbReference>
<reference evidence="1" key="1">
    <citation type="submission" date="2023-06" db="EMBL/GenBank/DDBJ databases">
        <title>Survivors Of The Sea: Transcriptome response of Skeletonema marinoi to long-term dormancy.</title>
        <authorList>
            <person name="Pinder M.I.M."/>
            <person name="Kourtchenko O."/>
            <person name="Robertson E.K."/>
            <person name="Larsson T."/>
            <person name="Maumus F."/>
            <person name="Osuna-Cruz C.M."/>
            <person name="Vancaester E."/>
            <person name="Stenow R."/>
            <person name="Vandepoele K."/>
            <person name="Ploug H."/>
            <person name="Bruchert V."/>
            <person name="Godhe A."/>
            <person name="Topel M."/>
        </authorList>
    </citation>
    <scope>NUCLEOTIDE SEQUENCE</scope>
    <source>
        <strain evidence="1">R05AC</strain>
    </source>
</reference>
<proteinExistence type="predicted"/>
<dbReference type="InterPro" id="IPR026906">
    <property type="entry name" value="LRR_5"/>
</dbReference>
<dbReference type="SUPFAM" id="SSF52058">
    <property type="entry name" value="L domain-like"/>
    <property type="match status" value="1"/>
</dbReference>
<accession>A0AAD9DBH2</accession>
<dbReference type="PANTHER" id="PTHR45661">
    <property type="entry name" value="SURFACE ANTIGEN"/>
    <property type="match status" value="1"/>
</dbReference>
<evidence type="ECO:0000313" key="1">
    <source>
        <dbReference type="EMBL" id="KAK1739874.1"/>
    </source>
</evidence>
<gene>
    <name evidence="1" type="ORF">QTG54_009633</name>
</gene>
<sequence length="230" mass="26114">MLAFFFCIDLEEIQLNDGLKIIQEQAFSQCTFLKRIHIPSSLITMGKKAFSGCASVTEVTFPAGPGRIGIGYGAFSSCTSLERVVTPLNIHLMSTNHQIFSGCTKLATVELIGDVRELVSSLCVKQHKRTQLALEILRINRVIPKLTEDRKITKLHEWMESINYKIECYKLEHNKMMKEALTSIELGLWKIKLDDEHVTTRNKRKRGQCRVNCGADVVIKNVLPFLTLFK</sequence>
<dbReference type="Proteomes" id="UP001224775">
    <property type="component" value="Unassembled WGS sequence"/>
</dbReference>
<name>A0AAD9DBH2_9STRA</name>
<keyword evidence="2" id="KW-1185">Reference proteome</keyword>
<dbReference type="AlphaFoldDB" id="A0AAD9DBH2"/>